<keyword evidence="2" id="KW-1185">Reference proteome</keyword>
<dbReference type="RefSeq" id="WP_116035393.1">
    <property type="nucleotide sequence ID" value="NZ_QNUG01000021.1"/>
</dbReference>
<sequence length="90" mass="10434">MIHEHNGIAISLYSLKALRMELSGEGGFLIFEFDNALVRLENDETGKWVERSYRNEPLSQFYDDVLDLQESFDAWIGVWNNFVTQVSTSE</sequence>
<dbReference type="AlphaFoldDB" id="A0A3D9CWL0"/>
<accession>A0A3D9CWL0</accession>
<gene>
    <name evidence="1" type="ORF">DRF58_10885</name>
</gene>
<comment type="caution">
    <text evidence="1">The sequence shown here is derived from an EMBL/GenBank/DDBJ whole genome shotgun (WGS) entry which is preliminary data.</text>
</comment>
<proteinExistence type="predicted"/>
<reference evidence="1 2" key="1">
    <citation type="journal article" date="2006" name="Int. J. Syst. Evol. Microbiol.">
        <title>Chryseobacterium hispanicum sp. nov., isolated from the drinking water distribution system of Sevilla, Spain.</title>
        <authorList>
            <person name="Gallego V."/>
            <person name="Garcia M.T."/>
            <person name="Ventosa A."/>
        </authorList>
    </citation>
    <scope>NUCLEOTIDE SEQUENCE [LARGE SCALE GENOMIC DNA]</scope>
    <source>
        <strain evidence="1 2">KCTC 22104</strain>
    </source>
</reference>
<evidence type="ECO:0000313" key="1">
    <source>
        <dbReference type="EMBL" id="REC70017.1"/>
    </source>
</evidence>
<name>A0A3D9CWL0_9FLAO</name>
<organism evidence="1 2">
    <name type="scientific">Epilithonimonas hispanica</name>
    <dbReference type="NCBI Taxonomy" id="358687"/>
    <lineage>
        <taxon>Bacteria</taxon>
        <taxon>Pseudomonadati</taxon>
        <taxon>Bacteroidota</taxon>
        <taxon>Flavobacteriia</taxon>
        <taxon>Flavobacteriales</taxon>
        <taxon>Weeksellaceae</taxon>
        <taxon>Chryseobacterium group</taxon>
        <taxon>Epilithonimonas</taxon>
    </lineage>
</organism>
<protein>
    <submittedName>
        <fullName evidence="1">Uncharacterized protein</fullName>
    </submittedName>
</protein>
<dbReference type="OrthoDB" id="1264607at2"/>
<dbReference type="EMBL" id="QNUG01000021">
    <property type="protein sequence ID" value="REC70017.1"/>
    <property type="molecule type" value="Genomic_DNA"/>
</dbReference>
<evidence type="ECO:0000313" key="2">
    <source>
        <dbReference type="Proteomes" id="UP000256326"/>
    </source>
</evidence>
<dbReference type="Proteomes" id="UP000256326">
    <property type="component" value="Unassembled WGS sequence"/>
</dbReference>